<comment type="caution">
    <text evidence="2">The sequence shown here is derived from an EMBL/GenBank/DDBJ whole genome shotgun (WGS) entry which is preliminary data.</text>
</comment>
<dbReference type="PROSITE" id="PS50283">
    <property type="entry name" value="NA_SOLUT_SYMP_3"/>
    <property type="match status" value="1"/>
</dbReference>
<feature type="non-terminal residue" evidence="2">
    <location>
        <position position="65"/>
    </location>
</feature>
<evidence type="ECO:0000313" key="2">
    <source>
        <dbReference type="EMBL" id="MFC7219697.1"/>
    </source>
</evidence>
<dbReference type="Proteomes" id="UP001596413">
    <property type="component" value="Unassembled WGS sequence"/>
</dbReference>
<reference evidence="3" key="1">
    <citation type="journal article" date="2019" name="Int. J. Syst. Evol. Microbiol.">
        <title>The Global Catalogue of Microorganisms (GCM) 10K type strain sequencing project: providing services to taxonomists for standard genome sequencing and annotation.</title>
        <authorList>
            <consortium name="The Broad Institute Genomics Platform"/>
            <consortium name="The Broad Institute Genome Sequencing Center for Infectious Disease"/>
            <person name="Wu L."/>
            <person name="Ma J."/>
        </authorList>
    </citation>
    <scope>NUCLEOTIDE SEQUENCE [LARGE SCALE GENOMIC DNA]</scope>
    <source>
        <strain evidence="3">CGMCC 1.13681</strain>
    </source>
</reference>
<evidence type="ECO:0000313" key="3">
    <source>
        <dbReference type="Proteomes" id="UP001596413"/>
    </source>
</evidence>
<gene>
    <name evidence="2" type="ORF">ACFQLX_16230</name>
</gene>
<sequence>MSAGSADRTWEAAVQAQEHRPLIVGLFSVFVLGTLAITLWAARGTKSATDYYAGGRSFTGFQNGL</sequence>
<dbReference type="InterPro" id="IPR001734">
    <property type="entry name" value="Na/solute_symporter"/>
</dbReference>
<feature type="transmembrane region" description="Helical" evidence="1">
    <location>
        <begin position="22"/>
        <end position="42"/>
    </location>
</feature>
<dbReference type="EMBL" id="JBHSZO010000024">
    <property type="protein sequence ID" value="MFC7219697.1"/>
    <property type="molecule type" value="Genomic_DNA"/>
</dbReference>
<name>A0ABW2GGD7_9ACTN</name>
<keyword evidence="1" id="KW-0472">Membrane</keyword>
<keyword evidence="1" id="KW-1133">Transmembrane helix</keyword>
<proteinExistence type="predicted"/>
<keyword evidence="1" id="KW-0812">Transmembrane</keyword>
<evidence type="ECO:0000256" key="1">
    <source>
        <dbReference type="SAM" id="Phobius"/>
    </source>
</evidence>
<organism evidence="2 3">
    <name type="scientific">Streptomyces polyrhachis</name>
    <dbReference type="NCBI Taxonomy" id="1282885"/>
    <lineage>
        <taxon>Bacteria</taxon>
        <taxon>Bacillati</taxon>
        <taxon>Actinomycetota</taxon>
        <taxon>Actinomycetes</taxon>
        <taxon>Kitasatosporales</taxon>
        <taxon>Streptomycetaceae</taxon>
        <taxon>Streptomyces</taxon>
    </lineage>
</organism>
<accession>A0ABW2GGD7</accession>
<keyword evidence="3" id="KW-1185">Reference proteome</keyword>
<protein>
    <submittedName>
        <fullName evidence="2">Cation acetate symporter</fullName>
    </submittedName>
</protein>